<dbReference type="Proteomes" id="UP000298416">
    <property type="component" value="Unassembled WGS sequence"/>
</dbReference>
<gene>
    <name evidence="1" type="ORF">SASPL_118846</name>
</gene>
<reference evidence="1" key="2">
    <citation type="submission" date="2020-08" db="EMBL/GenBank/DDBJ databases">
        <title>Plant Genome Project.</title>
        <authorList>
            <person name="Zhang R.-G."/>
        </authorList>
    </citation>
    <scope>NUCLEOTIDE SEQUENCE</scope>
    <source>
        <strain evidence="1">Huo1</strain>
        <tissue evidence="1">Leaf</tissue>
    </source>
</reference>
<protein>
    <submittedName>
        <fullName evidence="1">Uncharacterized protein</fullName>
    </submittedName>
</protein>
<name>A0A8X8XXH4_SALSN</name>
<evidence type="ECO:0000313" key="2">
    <source>
        <dbReference type="Proteomes" id="UP000298416"/>
    </source>
</evidence>
<dbReference type="AlphaFoldDB" id="A0A8X8XXH4"/>
<evidence type="ECO:0000313" key="1">
    <source>
        <dbReference type="EMBL" id="KAG6422280.1"/>
    </source>
</evidence>
<accession>A0A8X8XXH4</accession>
<sequence>MELIHQNDLRREFPAFPFFPQPEGRCLRQEAHVDVRAGMGRGVREFGTELAWEGEYVSSAPSWHGKGST</sequence>
<proteinExistence type="predicted"/>
<reference evidence="1" key="1">
    <citation type="submission" date="2018-01" db="EMBL/GenBank/DDBJ databases">
        <authorList>
            <person name="Mao J.F."/>
        </authorList>
    </citation>
    <scope>NUCLEOTIDE SEQUENCE</scope>
    <source>
        <strain evidence="1">Huo1</strain>
        <tissue evidence="1">Leaf</tissue>
    </source>
</reference>
<comment type="caution">
    <text evidence="1">The sequence shown here is derived from an EMBL/GenBank/DDBJ whole genome shotgun (WGS) entry which is preliminary data.</text>
</comment>
<dbReference type="EMBL" id="PNBA02000006">
    <property type="protein sequence ID" value="KAG6422280.1"/>
    <property type="molecule type" value="Genomic_DNA"/>
</dbReference>
<organism evidence="1">
    <name type="scientific">Salvia splendens</name>
    <name type="common">Scarlet sage</name>
    <dbReference type="NCBI Taxonomy" id="180675"/>
    <lineage>
        <taxon>Eukaryota</taxon>
        <taxon>Viridiplantae</taxon>
        <taxon>Streptophyta</taxon>
        <taxon>Embryophyta</taxon>
        <taxon>Tracheophyta</taxon>
        <taxon>Spermatophyta</taxon>
        <taxon>Magnoliopsida</taxon>
        <taxon>eudicotyledons</taxon>
        <taxon>Gunneridae</taxon>
        <taxon>Pentapetalae</taxon>
        <taxon>asterids</taxon>
        <taxon>lamiids</taxon>
        <taxon>Lamiales</taxon>
        <taxon>Lamiaceae</taxon>
        <taxon>Nepetoideae</taxon>
        <taxon>Mentheae</taxon>
        <taxon>Salviinae</taxon>
        <taxon>Salvia</taxon>
        <taxon>Salvia subgen. Calosphace</taxon>
        <taxon>core Calosphace</taxon>
    </lineage>
</organism>
<keyword evidence="2" id="KW-1185">Reference proteome</keyword>